<dbReference type="Pfam" id="PF13407">
    <property type="entry name" value="Peripla_BP_4"/>
    <property type="match status" value="1"/>
</dbReference>
<feature type="compositionally biased region" description="Basic and acidic residues" evidence="4">
    <location>
        <begin position="47"/>
        <end position="66"/>
    </location>
</feature>
<dbReference type="EMBL" id="QVIA01000001">
    <property type="protein sequence ID" value="RGC35459.1"/>
    <property type="molecule type" value="Genomic_DNA"/>
</dbReference>
<keyword evidence="3" id="KW-0732">Signal</keyword>
<proteinExistence type="inferred from homology"/>
<dbReference type="Proteomes" id="UP000261111">
    <property type="component" value="Unassembled WGS sequence"/>
</dbReference>
<dbReference type="GO" id="GO:0030313">
    <property type="term" value="C:cell envelope"/>
    <property type="evidence" value="ECO:0007669"/>
    <property type="project" value="UniProtKB-SubCell"/>
</dbReference>
<feature type="region of interest" description="Disordered" evidence="4">
    <location>
        <begin position="43"/>
        <end position="66"/>
    </location>
</feature>
<dbReference type="InterPro" id="IPR025997">
    <property type="entry name" value="SBP_2_dom"/>
</dbReference>
<dbReference type="GO" id="GO:0030246">
    <property type="term" value="F:carbohydrate binding"/>
    <property type="evidence" value="ECO:0007669"/>
    <property type="project" value="UniProtKB-ARBA"/>
</dbReference>
<evidence type="ECO:0000259" key="5">
    <source>
        <dbReference type="Pfam" id="PF13407"/>
    </source>
</evidence>
<gene>
    <name evidence="6" type="ORF">DWX41_00225</name>
</gene>
<evidence type="ECO:0000256" key="1">
    <source>
        <dbReference type="ARBA" id="ARBA00004196"/>
    </source>
</evidence>
<dbReference type="SUPFAM" id="SSF53822">
    <property type="entry name" value="Periplasmic binding protein-like I"/>
    <property type="match status" value="1"/>
</dbReference>
<dbReference type="AlphaFoldDB" id="A0A3E2X3J2"/>
<sequence>MRDMFLIRNLRKTKGGRKMFKKYVAVLLSGLMLVSAVSLTGCGNSSKDSDSGKSDAKTEDSKGGDNLAESKELLAKAIEELKTTDNHPLMEEGTTFDVPEAKGDAEELEKLEDSDINKWHYYEYLDWDDANDSKFPESPADGQKGKHVIVIVHGAHAWTTCYQEAFEEACEAVGMTCDVYDPNWDQSTQDGYVDQAINESPDAIVVIPVSADHAGQQFKKITKAGIPAFCCNTLPEADAMNNILAYTGPNDWYQMRNLASKLGEELGGKGGVCYITHNVGTSPYYARTFGPMSTLAEEYPDIKSLDVQSPGFEASAVKQVVSDWITKYGDDLNAIVLADDSDQAIGATEACKAAGREDIVIVAAGISKQGAELIQSGQLKYASYQSCQADAGLVVRTMSEYFCGEEIPRVAYIGTDIISADNVEDFLPCQW</sequence>
<name>A0A3E2X3J2_9FIRM</name>
<feature type="domain" description="Periplasmic binding protein" evidence="5">
    <location>
        <begin position="150"/>
        <end position="406"/>
    </location>
</feature>
<organism evidence="6 7">
    <name type="scientific">Hungatella hathewayi</name>
    <dbReference type="NCBI Taxonomy" id="154046"/>
    <lineage>
        <taxon>Bacteria</taxon>
        <taxon>Bacillati</taxon>
        <taxon>Bacillota</taxon>
        <taxon>Clostridia</taxon>
        <taxon>Lachnospirales</taxon>
        <taxon>Lachnospiraceae</taxon>
        <taxon>Hungatella</taxon>
    </lineage>
</organism>
<evidence type="ECO:0000313" key="6">
    <source>
        <dbReference type="EMBL" id="RGC35459.1"/>
    </source>
</evidence>
<comment type="subcellular location">
    <subcellularLocation>
        <location evidence="1">Cell envelope</location>
    </subcellularLocation>
</comment>
<evidence type="ECO:0000256" key="4">
    <source>
        <dbReference type="SAM" id="MobiDB-lite"/>
    </source>
</evidence>
<reference evidence="6 7" key="1">
    <citation type="submission" date="2018-08" db="EMBL/GenBank/DDBJ databases">
        <title>A genome reference for cultivated species of the human gut microbiota.</title>
        <authorList>
            <person name="Zou Y."/>
            <person name="Xue W."/>
            <person name="Luo G."/>
        </authorList>
    </citation>
    <scope>NUCLEOTIDE SEQUENCE [LARGE SCALE GENOMIC DNA]</scope>
    <source>
        <strain evidence="6 7">AF19-21</strain>
    </source>
</reference>
<dbReference type="InterPro" id="IPR028082">
    <property type="entry name" value="Peripla_BP_I"/>
</dbReference>
<evidence type="ECO:0000313" key="7">
    <source>
        <dbReference type="Proteomes" id="UP000261111"/>
    </source>
</evidence>
<dbReference type="Gene3D" id="3.40.50.2300">
    <property type="match status" value="2"/>
</dbReference>
<protein>
    <submittedName>
        <fullName evidence="6">Sugar ABC transporter substrate-binding protein</fullName>
    </submittedName>
</protein>
<dbReference type="PANTHER" id="PTHR46847">
    <property type="entry name" value="D-ALLOSE-BINDING PERIPLASMIC PROTEIN-RELATED"/>
    <property type="match status" value="1"/>
</dbReference>
<dbReference type="CDD" id="cd01536">
    <property type="entry name" value="PBP1_ABC_sugar_binding-like"/>
    <property type="match status" value="1"/>
</dbReference>
<evidence type="ECO:0000256" key="3">
    <source>
        <dbReference type="ARBA" id="ARBA00022729"/>
    </source>
</evidence>
<dbReference type="PANTHER" id="PTHR46847:SF1">
    <property type="entry name" value="D-ALLOSE-BINDING PERIPLASMIC PROTEIN-RELATED"/>
    <property type="match status" value="1"/>
</dbReference>
<accession>A0A3E2X3J2</accession>
<comment type="caution">
    <text evidence="6">The sequence shown here is derived from an EMBL/GenBank/DDBJ whole genome shotgun (WGS) entry which is preliminary data.</text>
</comment>
<comment type="similarity">
    <text evidence="2">Belongs to the bacterial solute-binding protein 2 family.</text>
</comment>
<evidence type="ECO:0000256" key="2">
    <source>
        <dbReference type="ARBA" id="ARBA00007639"/>
    </source>
</evidence>